<gene>
    <name evidence="4" type="ORF">F3Y22_tig00012523pilonHSYRG00092</name>
</gene>
<reference evidence="4" key="1">
    <citation type="submission" date="2019-09" db="EMBL/GenBank/DDBJ databases">
        <title>Draft genome information of white flower Hibiscus syriacus.</title>
        <authorList>
            <person name="Kim Y.-M."/>
        </authorList>
    </citation>
    <scope>NUCLEOTIDE SEQUENCE [LARGE SCALE GENOMIC DNA]</scope>
    <source>
        <strain evidence="4">YM2019G1</strain>
    </source>
</reference>
<name>A0A6A3C2U1_HIBSY</name>
<evidence type="ECO:0000313" key="4">
    <source>
        <dbReference type="EMBL" id="KAE8723263.1"/>
    </source>
</evidence>
<evidence type="ECO:0000256" key="2">
    <source>
        <dbReference type="ARBA" id="ARBA00025796"/>
    </source>
</evidence>
<organism evidence="4 5">
    <name type="scientific">Hibiscus syriacus</name>
    <name type="common">Rose of Sharon</name>
    <dbReference type="NCBI Taxonomy" id="106335"/>
    <lineage>
        <taxon>Eukaryota</taxon>
        <taxon>Viridiplantae</taxon>
        <taxon>Streptophyta</taxon>
        <taxon>Embryophyta</taxon>
        <taxon>Tracheophyta</taxon>
        <taxon>Spermatophyta</taxon>
        <taxon>Magnoliopsida</taxon>
        <taxon>eudicotyledons</taxon>
        <taxon>Gunneridae</taxon>
        <taxon>Pentapetalae</taxon>
        <taxon>rosids</taxon>
        <taxon>malvids</taxon>
        <taxon>Malvales</taxon>
        <taxon>Malvaceae</taxon>
        <taxon>Malvoideae</taxon>
        <taxon>Hibiscus</taxon>
    </lineage>
</organism>
<dbReference type="PANTHER" id="PTHR38366">
    <property type="entry name" value="NAD-DEPENDENT PROTEIN DEACETYLASE HST1-LIKE PROTEIN"/>
    <property type="match status" value="1"/>
</dbReference>
<comment type="caution">
    <text evidence="4">The sequence shown here is derived from an EMBL/GenBank/DDBJ whole genome shotgun (WGS) entry which is preliminary data.</text>
</comment>
<dbReference type="InterPro" id="IPR044989">
    <property type="entry name" value="TAC1"/>
</dbReference>
<dbReference type="PANTHER" id="PTHR38366:SF1">
    <property type="entry name" value="PROTEIN TILLER ANGLE CONTROL 1"/>
    <property type="match status" value="1"/>
</dbReference>
<evidence type="ECO:0000256" key="1">
    <source>
        <dbReference type="ARBA" id="ARBA00022604"/>
    </source>
</evidence>
<protein>
    <recommendedName>
        <fullName evidence="3">Protein TILLER ANGLE CONTROL 1</fullName>
    </recommendedName>
</protein>
<proteinExistence type="inferred from homology"/>
<dbReference type="GO" id="GO:0001763">
    <property type="term" value="P:morphogenesis of a branching structure"/>
    <property type="evidence" value="ECO:0007669"/>
    <property type="project" value="InterPro"/>
</dbReference>
<accession>A0A6A3C2U1</accession>
<keyword evidence="1" id="KW-0341">Growth regulation</keyword>
<dbReference type="EMBL" id="VEPZ02000534">
    <property type="protein sequence ID" value="KAE8723263.1"/>
    <property type="molecule type" value="Genomic_DNA"/>
</dbReference>
<evidence type="ECO:0000313" key="5">
    <source>
        <dbReference type="Proteomes" id="UP000436088"/>
    </source>
</evidence>
<comment type="similarity">
    <text evidence="2">Belongs to the TAC family.</text>
</comment>
<dbReference type="AlphaFoldDB" id="A0A6A3C2U1"/>
<evidence type="ECO:0000256" key="3">
    <source>
        <dbReference type="ARBA" id="ARBA00026138"/>
    </source>
</evidence>
<dbReference type="Proteomes" id="UP000436088">
    <property type="component" value="Unassembled WGS sequence"/>
</dbReference>
<keyword evidence="5" id="KW-1185">Reference proteome</keyword>
<sequence>MGMKDLAVGKGGKCCTRREKEDERMLVGGTVVEAHLGVESEALVGLVERGVGLDEFVVEKYSFVWAEIEELVGISDVRCLDALDDEKLSLIFNWVQRRFNHTILNDGPSRSVKKTDGIVIGADTKALLEQGRKDNTPIMDDYGYSNEEENPLMLSNFDHSFEDMTMTVNPAAEGSTNDEIRTKLDVNEGHSGKVRRRTTLADLFSEDSDSSMKNKPSSLELDSNCSGKGLVRAKQGLSFAKKPIPQVGEHSRPIKMLNQTMRRMMKKKIHPELEGRGNKLNNQCSKKKHEASESAYLLQQSPDKFQVMNHSECFTIRCCYLLQLELRVDDDYQSC</sequence>